<dbReference type="EMBL" id="AKHW03002098">
    <property type="protein sequence ID" value="KYO40030.1"/>
    <property type="molecule type" value="Genomic_DNA"/>
</dbReference>
<proteinExistence type="predicted"/>
<sequence>MFLWFSLPQALCFCLDPSRGADHILLDVTARAIHALLDLKSCHVWAHLASQDLWLNIVQAIWDDVQVLEAFWMTQGTFLDLLEKLCLILEWQVTTMRQPFSTDI</sequence>
<evidence type="ECO:0000313" key="2">
    <source>
        <dbReference type="EMBL" id="KYO40030.1"/>
    </source>
</evidence>
<keyword evidence="3" id="KW-1185">Reference proteome</keyword>
<comment type="caution">
    <text evidence="2">The sequence shown here is derived from an EMBL/GenBank/DDBJ whole genome shotgun (WGS) entry which is preliminary data.</text>
</comment>
<organism evidence="2 3">
    <name type="scientific">Alligator mississippiensis</name>
    <name type="common">American alligator</name>
    <dbReference type="NCBI Taxonomy" id="8496"/>
    <lineage>
        <taxon>Eukaryota</taxon>
        <taxon>Metazoa</taxon>
        <taxon>Chordata</taxon>
        <taxon>Craniata</taxon>
        <taxon>Vertebrata</taxon>
        <taxon>Euteleostomi</taxon>
        <taxon>Archelosauria</taxon>
        <taxon>Archosauria</taxon>
        <taxon>Crocodylia</taxon>
        <taxon>Alligatoridae</taxon>
        <taxon>Alligatorinae</taxon>
        <taxon>Alligator</taxon>
    </lineage>
</organism>
<dbReference type="AlphaFoldDB" id="A0A151NTP8"/>
<reference evidence="2 3" key="1">
    <citation type="journal article" date="2012" name="Genome Biol.">
        <title>Sequencing three crocodilian genomes to illuminate the evolution of archosaurs and amniotes.</title>
        <authorList>
            <person name="St John J.A."/>
            <person name="Braun E.L."/>
            <person name="Isberg S.R."/>
            <person name="Miles L.G."/>
            <person name="Chong A.Y."/>
            <person name="Gongora J."/>
            <person name="Dalzell P."/>
            <person name="Moran C."/>
            <person name="Bed'hom B."/>
            <person name="Abzhanov A."/>
            <person name="Burgess S.C."/>
            <person name="Cooksey A.M."/>
            <person name="Castoe T.A."/>
            <person name="Crawford N.G."/>
            <person name="Densmore L.D."/>
            <person name="Drew J.C."/>
            <person name="Edwards S.V."/>
            <person name="Faircloth B.C."/>
            <person name="Fujita M.K."/>
            <person name="Greenwold M.J."/>
            <person name="Hoffmann F.G."/>
            <person name="Howard J.M."/>
            <person name="Iguchi T."/>
            <person name="Janes D.E."/>
            <person name="Khan S.Y."/>
            <person name="Kohno S."/>
            <person name="de Koning A.J."/>
            <person name="Lance S.L."/>
            <person name="McCarthy F.M."/>
            <person name="McCormack J.E."/>
            <person name="Merchant M.E."/>
            <person name="Peterson D.G."/>
            <person name="Pollock D.D."/>
            <person name="Pourmand N."/>
            <person name="Raney B.J."/>
            <person name="Roessler K.A."/>
            <person name="Sanford J.R."/>
            <person name="Sawyer R.H."/>
            <person name="Schmidt C.J."/>
            <person name="Triplett E.W."/>
            <person name="Tuberville T.D."/>
            <person name="Venegas-Anaya M."/>
            <person name="Howard J.T."/>
            <person name="Jarvis E.D."/>
            <person name="Guillette L.J.Jr."/>
            <person name="Glenn T.C."/>
            <person name="Green R.E."/>
            <person name="Ray D.A."/>
        </authorList>
    </citation>
    <scope>NUCLEOTIDE SEQUENCE [LARGE SCALE GENOMIC DNA]</scope>
    <source>
        <strain evidence="2">KSC_2009_1</strain>
    </source>
</reference>
<dbReference type="Proteomes" id="UP000050525">
    <property type="component" value="Unassembled WGS sequence"/>
</dbReference>
<keyword evidence="1" id="KW-0732">Signal</keyword>
<feature type="chain" id="PRO_5007586372" description="Secreted protein" evidence="1">
    <location>
        <begin position="21"/>
        <end position="104"/>
    </location>
</feature>
<evidence type="ECO:0008006" key="4">
    <source>
        <dbReference type="Google" id="ProtNLM"/>
    </source>
</evidence>
<gene>
    <name evidence="2" type="ORF">Y1Q_0006564</name>
</gene>
<feature type="signal peptide" evidence="1">
    <location>
        <begin position="1"/>
        <end position="20"/>
    </location>
</feature>
<evidence type="ECO:0000313" key="3">
    <source>
        <dbReference type="Proteomes" id="UP000050525"/>
    </source>
</evidence>
<name>A0A151NTP8_ALLMI</name>
<protein>
    <recommendedName>
        <fullName evidence="4">Secreted protein</fullName>
    </recommendedName>
</protein>
<accession>A0A151NTP8</accession>
<evidence type="ECO:0000256" key="1">
    <source>
        <dbReference type="SAM" id="SignalP"/>
    </source>
</evidence>